<keyword evidence="4" id="KW-1185">Reference proteome</keyword>
<organism evidence="3 4">
    <name type="scientific">Aquabacter spiritensis</name>
    <dbReference type="NCBI Taxonomy" id="933073"/>
    <lineage>
        <taxon>Bacteria</taxon>
        <taxon>Pseudomonadati</taxon>
        <taxon>Pseudomonadota</taxon>
        <taxon>Alphaproteobacteria</taxon>
        <taxon>Hyphomicrobiales</taxon>
        <taxon>Xanthobacteraceae</taxon>
        <taxon>Aquabacter</taxon>
    </lineage>
</organism>
<evidence type="ECO:0000313" key="4">
    <source>
        <dbReference type="Proteomes" id="UP000294664"/>
    </source>
</evidence>
<accession>A0A4R3M3Q6</accession>
<dbReference type="CDD" id="cd13578">
    <property type="entry name" value="PBP2_Bug27"/>
    <property type="match status" value="1"/>
</dbReference>
<feature type="chain" id="PRO_5020634565" evidence="2">
    <location>
        <begin position="32"/>
        <end position="327"/>
    </location>
</feature>
<dbReference type="InterPro" id="IPR042100">
    <property type="entry name" value="Bug_dom1"/>
</dbReference>
<proteinExistence type="inferred from homology"/>
<dbReference type="Gene3D" id="3.40.190.150">
    <property type="entry name" value="Bordetella uptake gene, domain 1"/>
    <property type="match status" value="1"/>
</dbReference>
<dbReference type="PIRSF" id="PIRSF017082">
    <property type="entry name" value="YflP"/>
    <property type="match status" value="1"/>
</dbReference>
<keyword evidence="3" id="KW-0675">Receptor</keyword>
<dbReference type="PANTHER" id="PTHR42928">
    <property type="entry name" value="TRICARBOXYLATE-BINDING PROTEIN"/>
    <property type="match status" value="1"/>
</dbReference>
<keyword evidence="2" id="KW-0732">Signal</keyword>
<comment type="similarity">
    <text evidence="1">Belongs to the UPF0065 (bug) family.</text>
</comment>
<protein>
    <submittedName>
        <fullName evidence="3">Tripartite-type tricarboxylate transporter receptor subunit TctC</fullName>
    </submittedName>
</protein>
<sequence length="327" mass="33583">MGVSVGMLGRAARLAACAAMAAIALAGPAAAEFPDRNLTMVIPFPPGGPNDVIGRLVAQKMSEAFGKTVVVENRAGAGGSIAVDYVARSAPDGYTSILASMGYVVNPLIGKTPYKVSDLRPVTIVTAGPSVLVVRADLPVSSLQDLIALAKSKPGGLTYASSGNGTPLHLAAELLKKDAGLDILHVPYKGTGELMVDLAAGRVDMSIVSPLIAASFVKDGRLKAIATTGTTRMKGWENVPTMEEAGLKGYAIEAWYPVLVPAATPDAVVAALNKAIVAGIKMPDATQRLEGLGLVAVGSTVAEADAQVANETKRWSQLVKDASLKAD</sequence>
<reference evidence="3 4" key="1">
    <citation type="submission" date="2019-03" db="EMBL/GenBank/DDBJ databases">
        <title>Genomic Encyclopedia of Type Strains, Phase IV (KMG-IV): sequencing the most valuable type-strain genomes for metagenomic binning, comparative biology and taxonomic classification.</title>
        <authorList>
            <person name="Goeker M."/>
        </authorList>
    </citation>
    <scope>NUCLEOTIDE SEQUENCE [LARGE SCALE GENOMIC DNA]</scope>
    <source>
        <strain evidence="3 4">DSM 9035</strain>
    </source>
</reference>
<gene>
    <name evidence="3" type="ORF">EDC64_101181</name>
</gene>
<dbReference type="AlphaFoldDB" id="A0A4R3M3Q6"/>
<dbReference type="SUPFAM" id="SSF53850">
    <property type="entry name" value="Periplasmic binding protein-like II"/>
    <property type="match status" value="1"/>
</dbReference>
<dbReference type="InterPro" id="IPR005064">
    <property type="entry name" value="BUG"/>
</dbReference>
<dbReference type="EMBL" id="SMAI01000001">
    <property type="protein sequence ID" value="TCT07662.1"/>
    <property type="molecule type" value="Genomic_DNA"/>
</dbReference>
<dbReference type="Gene3D" id="3.40.190.10">
    <property type="entry name" value="Periplasmic binding protein-like II"/>
    <property type="match status" value="1"/>
</dbReference>
<evidence type="ECO:0000256" key="1">
    <source>
        <dbReference type="ARBA" id="ARBA00006987"/>
    </source>
</evidence>
<dbReference type="PANTHER" id="PTHR42928:SF5">
    <property type="entry name" value="BLR1237 PROTEIN"/>
    <property type="match status" value="1"/>
</dbReference>
<comment type="caution">
    <text evidence="3">The sequence shown here is derived from an EMBL/GenBank/DDBJ whole genome shotgun (WGS) entry which is preliminary data.</text>
</comment>
<evidence type="ECO:0000313" key="3">
    <source>
        <dbReference type="EMBL" id="TCT07662.1"/>
    </source>
</evidence>
<dbReference type="Proteomes" id="UP000294664">
    <property type="component" value="Unassembled WGS sequence"/>
</dbReference>
<evidence type="ECO:0000256" key="2">
    <source>
        <dbReference type="SAM" id="SignalP"/>
    </source>
</evidence>
<feature type="signal peptide" evidence="2">
    <location>
        <begin position="1"/>
        <end position="31"/>
    </location>
</feature>
<dbReference type="Pfam" id="PF03401">
    <property type="entry name" value="TctC"/>
    <property type="match status" value="1"/>
</dbReference>
<name>A0A4R3M3Q6_9HYPH</name>